<dbReference type="SUPFAM" id="SSF51556">
    <property type="entry name" value="Metallo-dependent hydrolases"/>
    <property type="match status" value="1"/>
</dbReference>
<evidence type="ECO:0000256" key="3">
    <source>
        <dbReference type="ARBA" id="ARBA00008397"/>
    </source>
</evidence>
<comment type="catalytic activity">
    <reaction evidence="7">
        <text>aldehydo-D-galacturonate = keto-D-tagaturonate</text>
        <dbReference type="Rhea" id="RHEA:27702"/>
        <dbReference type="ChEBI" id="CHEBI:12952"/>
        <dbReference type="ChEBI" id="CHEBI:17886"/>
    </reaction>
</comment>
<dbReference type="Gene3D" id="3.20.20.140">
    <property type="entry name" value="Metal-dependent hydrolases"/>
    <property type="match status" value="1"/>
</dbReference>
<gene>
    <name evidence="7 8" type="primary">uxaC</name>
    <name evidence="8" type="ORF">G4L39_01115</name>
</gene>
<keyword evidence="6 7" id="KW-0413">Isomerase</keyword>
<evidence type="ECO:0000256" key="6">
    <source>
        <dbReference type="ARBA" id="ARBA00023235"/>
    </source>
</evidence>
<evidence type="ECO:0000256" key="5">
    <source>
        <dbReference type="ARBA" id="ARBA00020555"/>
    </source>
</evidence>
<dbReference type="NCBIfam" id="NF002794">
    <property type="entry name" value="PRK02925.1"/>
    <property type="match status" value="1"/>
</dbReference>
<reference evidence="8 9" key="1">
    <citation type="submission" date="2020-02" db="EMBL/GenBank/DDBJ databases">
        <title>Draft genome sequence of Limisphaera ngatamarikiensis NGM72.4T, a thermophilic Verrucomicrobia grouped in subdivision 3.</title>
        <authorList>
            <person name="Carere C.R."/>
            <person name="Steen J."/>
            <person name="Hugenholtz P."/>
            <person name="Stott M.B."/>
        </authorList>
    </citation>
    <scope>NUCLEOTIDE SEQUENCE [LARGE SCALE GENOMIC DNA]</scope>
    <source>
        <strain evidence="8 9">NGM72.4</strain>
    </source>
</reference>
<dbReference type="GO" id="GO:0042840">
    <property type="term" value="P:D-glucuronate catabolic process"/>
    <property type="evidence" value="ECO:0007669"/>
    <property type="project" value="TreeGrafter"/>
</dbReference>
<evidence type="ECO:0000256" key="1">
    <source>
        <dbReference type="ARBA" id="ARBA00001165"/>
    </source>
</evidence>
<dbReference type="AlphaFoldDB" id="A0A6M1RD32"/>
<dbReference type="EMBL" id="JAAKYA010000006">
    <property type="protein sequence ID" value="NGO37998.1"/>
    <property type="molecule type" value="Genomic_DNA"/>
</dbReference>
<protein>
    <recommendedName>
        <fullName evidence="5 7">Uronate isomerase</fullName>
        <ecNumber evidence="4 7">5.3.1.12</ecNumber>
    </recommendedName>
    <alternativeName>
        <fullName evidence="7">Glucuronate isomerase</fullName>
    </alternativeName>
    <alternativeName>
        <fullName evidence="7">Uronic isomerase</fullName>
    </alternativeName>
</protein>
<dbReference type="PANTHER" id="PTHR30068:SF4">
    <property type="entry name" value="URONATE ISOMERASE"/>
    <property type="match status" value="1"/>
</dbReference>
<evidence type="ECO:0000256" key="7">
    <source>
        <dbReference type="HAMAP-Rule" id="MF_00675"/>
    </source>
</evidence>
<proteinExistence type="inferred from homology"/>
<dbReference type="HAMAP" id="MF_00675">
    <property type="entry name" value="UxaC"/>
    <property type="match status" value="1"/>
</dbReference>
<dbReference type="GO" id="GO:0008880">
    <property type="term" value="F:glucuronate isomerase activity"/>
    <property type="evidence" value="ECO:0007669"/>
    <property type="project" value="UniProtKB-UniRule"/>
</dbReference>
<dbReference type="EC" id="5.3.1.12" evidence="4 7"/>
<dbReference type="RefSeq" id="WP_165105271.1">
    <property type="nucleotide sequence ID" value="NZ_JAAKYA010000006.1"/>
</dbReference>
<dbReference type="GO" id="GO:0019698">
    <property type="term" value="P:D-galacturonate catabolic process"/>
    <property type="evidence" value="ECO:0007669"/>
    <property type="project" value="TreeGrafter"/>
</dbReference>
<evidence type="ECO:0000256" key="2">
    <source>
        <dbReference type="ARBA" id="ARBA00004892"/>
    </source>
</evidence>
<dbReference type="Pfam" id="PF02614">
    <property type="entry name" value="UxaC"/>
    <property type="match status" value="1"/>
</dbReference>
<dbReference type="Gene3D" id="1.10.2020.10">
    <property type="entry name" value="uronate isomerase, domain 2, chain A"/>
    <property type="match status" value="1"/>
</dbReference>
<comment type="caution">
    <text evidence="8">The sequence shown here is derived from an EMBL/GenBank/DDBJ whole genome shotgun (WGS) entry which is preliminary data.</text>
</comment>
<dbReference type="PANTHER" id="PTHR30068">
    <property type="entry name" value="URONATE ISOMERASE"/>
    <property type="match status" value="1"/>
</dbReference>
<comment type="similarity">
    <text evidence="3 7">Belongs to the metallo-dependent hydrolases superfamily. Uronate isomerase family.</text>
</comment>
<accession>A0A6M1RD32</accession>
<evidence type="ECO:0000313" key="9">
    <source>
        <dbReference type="Proteomes" id="UP000477311"/>
    </source>
</evidence>
<dbReference type="InterPro" id="IPR032466">
    <property type="entry name" value="Metal_Hydrolase"/>
</dbReference>
<comment type="pathway">
    <text evidence="2 7">Carbohydrate metabolism; pentose and glucuronate interconversion.</text>
</comment>
<name>A0A6M1RD32_9BACT</name>
<sequence>MKSFIHEDFLLTTRTARRLYHEYAEPEPILDFHCHLPPRDLAEDRKFQNLFEIWLEGDHYKWRAMRSNGVDERYCTGDAPPYEKFLAWARTVPHTLRNPLYHWTHLELKRYFGINLLLNEETAPAVWKRANECLARPELSARGILQKFNVRLVATTDDPTDDLRHHETLVRSNVPFKVVPTFRPDKALQIHQVGAWNAWVDRLAAAADVEIASWDDFLKALERRHDAFARLGCRASDHGLESAFATFTTEARLRAIFRKARSGRAVSPEERDAFASHVMLHVGRLNAAKGWVMQLHLGAMRNNNTRRFRELGPDTGFDSIGDFPQARNLAAFLDRLDQEESLPRTILYNLNPADNYVFGTMLGNFMDGRIPGKIQLGPGWWFLDQKEGMEWQLNALSNLGLLSRFVGMVTDSRSFMSYPRHEYYRRVLCNLVGRDVENGELPNDDALLGPLIRNLCYNNARTFFGFEDLPASPEPGRSRGGKRH</sequence>
<organism evidence="8 9">
    <name type="scientific">Limisphaera ngatamarikiensis</name>
    <dbReference type="NCBI Taxonomy" id="1324935"/>
    <lineage>
        <taxon>Bacteria</taxon>
        <taxon>Pseudomonadati</taxon>
        <taxon>Verrucomicrobiota</taxon>
        <taxon>Verrucomicrobiia</taxon>
        <taxon>Limisphaerales</taxon>
        <taxon>Limisphaeraceae</taxon>
        <taxon>Limisphaera</taxon>
    </lineage>
</organism>
<dbReference type="UniPathway" id="UPA00246"/>
<dbReference type="InterPro" id="IPR003766">
    <property type="entry name" value="Uronate_isomerase"/>
</dbReference>
<evidence type="ECO:0000313" key="8">
    <source>
        <dbReference type="EMBL" id="NGO37998.1"/>
    </source>
</evidence>
<comment type="catalytic activity">
    <reaction evidence="1 7">
        <text>D-glucuronate = D-fructuronate</text>
        <dbReference type="Rhea" id="RHEA:13049"/>
        <dbReference type="ChEBI" id="CHEBI:58720"/>
        <dbReference type="ChEBI" id="CHEBI:59863"/>
        <dbReference type="EC" id="5.3.1.12"/>
    </reaction>
</comment>
<evidence type="ECO:0000256" key="4">
    <source>
        <dbReference type="ARBA" id="ARBA00012546"/>
    </source>
</evidence>
<dbReference type="Proteomes" id="UP000477311">
    <property type="component" value="Unassembled WGS sequence"/>
</dbReference>
<keyword evidence="9" id="KW-1185">Reference proteome</keyword>